<accession>A0ABV5J4R7</accession>
<feature type="transmembrane region" description="Helical" evidence="9">
    <location>
        <begin position="243"/>
        <end position="266"/>
    </location>
</feature>
<keyword evidence="5" id="KW-0769">Symport</keyword>
<feature type="transmembrane region" description="Helical" evidence="9">
    <location>
        <begin position="82"/>
        <end position="104"/>
    </location>
</feature>
<evidence type="ECO:0000256" key="5">
    <source>
        <dbReference type="ARBA" id="ARBA00022847"/>
    </source>
</evidence>
<sequence length="462" mass="49084">MLKKIPLHTQIIIGLVLGLVFGLVIIKGEISPDFTINYIKPIGTIFINALKMIAVPLVLASLIVGVSNLGDISKLSRIGGKTIATYICTTVIAISSGLLLVNIFQPGKNLPEETRDNLMAQFDEDVGSKTSQAERFQEQSPLKPLQDIVPENVFQAAADNASMLQVVFFAILVGIALLQIPKSKSAPVIAFFDGLNEVVIKIVGFIMIIAPYGVFALMASLIVEIAGDNPGSALELLLALLKYSLVVVGGLLFLILAIYPSVLKLFTKVRYLDFFKAIRPAQLLAFSTSSSSATLPVTMRQVEKEIGVSEEVSSFVLPLGATVNMDGTSLYQGVAAVFIAQALGMDLTLAQQLTIVLTATLASIGTAGVPGAGLIMLIIILESIGVPSAGIALIIAPDRILDMFRTVVNVTGDATVCTVVASTEGELPEGLIRKSNPLTSVDEEDSKETKSTKQKITTGERN</sequence>
<feature type="transmembrane region" description="Helical" evidence="9">
    <location>
        <begin position="7"/>
        <end position="26"/>
    </location>
</feature>
<keyword evidence="6 9" id="KW-1133">Transmembrane helix</keyword>
<dbReference type="InterPro" id="IPR018107">
    <property type="entry name" value="Na-dicarboxylate_symporter_CS"/>
</dbReference>
<dbReference type="InterPro" id="IPR036458">
    <property type="entry name" value="Na:dicarbo_symporter_sf"/>
</dbReference>
<evidence type="ECO:0000256" key="8">
    <source>
        <dbReference type="SAM" id="MobiDB-lite"/>
    </source>
</evidence>
<evidence type="ECO:0000256" key="6">
    <source>
        <dbReference type="ARBA" id="ARBA00022989"/>
    </source>
</evidence>
<evidence type="ECO:0000256" key="1">
    <source>
        <dbReference type="ARBA" id="ARBA00004651"/>
    </source>
</evidence>
<comment type="subcellular location">
    <subcellularLocation>
        <location evidence="1">Cell membrane</location>
        <topology evidence="1">Multi-pass membrane protein</topology>
    </subcellularLocation>
</comment>
<evidence type="ECO:0000313" key="10">
    <source>
        <dbReference type="EMBL" id="MFB9211816.1"/>
    </source>
</evidence>
<dbReference type="Pfam" id="PF00375">
    <property type="entry name" value="SDF"/>
    <property type="match status" value="1"/>
</dbReference>
<dbReference type="PANTHER" id="PTHR42865">
    <property type="entry name" value="PROTON/GLUTAMATE-ASPARTATE SYMPORTER"/>
    <property type="match status" value="1"/>
</dbReference>
<organism evidence="10 11">
    <name type="scientific">Echinicola jeungdonensis</name>
    <dbReference type="NCBI Taxonomy" id="709343"/>
    <lineage>
        <taxon>Bacteria</taxon>
        <taxon>Pseudomonadati</taxon>
        <taxon>Bacteroidota</taxon>
        <taxon>Cytophagia</taxon>
        <taxon>Cytophagales</taxon>
        <taxon>Cyclobacteriaceae</taxon>
        <taxon>Echinicola</taxon>
    </lineage>
</organism>
<keyword evidence="11" id="KW-1185">Reference proteome</keyword>
<feature type="transmembrane region" description="Helical" evidence="9">
    <location>
        <begin position="349"/>
        <end position="368"/>
    </location>
</feature>
<feature type="transmembrane region" description="Helical" evidence="9">
    <location>
        <begin position="374"/>
        <end position="396"/>
    </location>
</feature>
<dbReference type="InterPro" id="IPR001991">
    <property type="entry name" value="Na-dicarboxylate_symporter"/>
</dbReference>
<gene>
    <name evidence="10" type="ORF">ACFFUR_08360</name>
</gene>
<evidence type="ECO:0000256" key="3">
    <source>
        <dbReference type="ARBA" id="ARBA00022475"/>
    </source>
</evidence>
<evidence type="ECO:0000256" key="4">
    <source>
        <dbReference type="ARBA" id="ARBA00022692"/>
    </source>
</evidence>
<comment type="caution">
    <text evidence="10">The sequence shown here is derived from an EMBL/GenBank/DDBJ whole genome shotgun (WGS) entry which is preliminary data.</text>
</comment>
<keyword evidence="4 9" id="KW-0812">Transmembrane</keyword>
<dbReference type="PROSITE" id="PS00714">
    <property type="entry name" value="NA_DICARBOXYL_SYMP_2"/>
    <property type="match status" value="1"/>
</dbReference>
<dbReference type="RefSeq" id="WP_290247239.1">
    <property type="nucleotide sequence ID" value="NZ_JAUFQT010000001.1"/>
</dbReference>
<dbReference type="Gene3D" id="1.10.3860.10">
    <property type="entry name" value="Sodium:dicarboxylate symporter"/>
    <property type="match status" value="1"/>
</dbReference>
<evidence type="ECO:0000313" key="11">
    <source>
        <dbReference type="Proteomes" id="UP001589654"/>
    </source>
</evidence>
<name>A0ABV5J4R7_9BACT</name>
<feature type="transmembrane region" description="Helical" evidence="9">
    <location>
        <begin position="161"/>
        <end position="178"/>
    </location>
</feature>
<keyword evidence="2" id="KW-0813">Transport</keyword>
<evidence type="ECO:0000256" key="7">
    <source>
        <dbReference type="ARBA" id="ARBA00023136"/>
    </source>
</evidence>
<reference evidence="10 11" key="1">
    <citation type="submission" date="2024-09" db="EMBL/GenBank/DDBJ databases">
        <authorList>
            <person name="Sun Q."/>
            <person name="Mori K."/>
        </authorList>
    </citation>
    <scope>NUCLEOTIDE SEQUENCE [LARGE SCALE GENOMIC DNA]</scope>
    <source>
        <strain evidence="10 11">CECT 7682</strain>
    </source>
</reference>
<dbReference type="EMBL" id="JBHMEW010000054">
    <property type="protein sequence ID" value="MFB9211816.1"/>
    <property type="molecule type" value="Genomic_DNA"/>
</dbReference>
<dbReference type="Proteomes" id="UP001589654">
    <property type="component" value="Unassembled WGS sequence"/>
</dbReference>
<dbReference type="PRINTS" id="PR00173">
    <property type="entry name" value="EDTRNSPORT"/>
</dbReference>
<dbReference type="SUPFAM" id="SSF118215">
    <property type="entry name" value="Proton glutamate symport protein"/>
    <property type="match status" value="1"/>
</dbReference>
<dbReference type="PANTHER" id="PTHR42865:SF7">
    <property type="entry name" value="PROTON_GLUTAMATE-ASPARTATE SYMPORTER"/>
    <property type="match status" value="1"/>
</dbReference>
<feature type="transmembrane region" description="Helical" evidence="9">
    <location>
        <begin position="46"/>
        <end position="70"/>
    </location>
</feature>
<evidence type="ECO:0000256" key="2">
    <source>
        <dbReference type="ARBA" id="ARBA00022448"/>
    </source>
</evidence>
<keyword evidence="7 9" id="KW-0472">Membrane</keyword>
<feature type="region of interest" description="Disordered" evidence="8">
    <location>
        <begin position="431"/>
        <end position="462"/>
    </location>
</feature>
<feature type="transmembrane region" description="Helical" evidence="9">
    <location>
        <begin position="198"/>
        <end position="223"/>
    </location>
</feature>
<evidence type="ECO:0000256" key="9">
    <source>
        <dbReference type="SAM" id="Phobius"/>
    </source>
</evidence>
<keyword evidence="3" id="KW-1003">Cell membrane</keyword>
<protein>
    <submittedName>
        <fullName evidence="10">Dicarboxylate/amino acid:cation symporter</fullName>
    </submittedName>
</protein>
<proteinExistence type="predicted"/>